<feature type="region of interest" description="Disordered" evidence="2">
    <location>
        <begin position="320"/>
        <end position="393"/>
    </location>
</feature>
<feature type="region of interest" description="Disordered" evidence="2">
    <location>
        <begin position="773"/>
        <end position="805"/>
    </location>
</feature>
<name>A0A2A6C3S5_PRIPA</name>
<dbReference type="SMART" id="SM00326">
    <property type="entry name" value="SH3"/>
    <property type="match status" value="3"/>
</dbReference>
<feature type="compositionally biased region" description="Polar residues" evidence="2">
    <location>
        <begin position="677"/>
        <end position="686"/>
    </location>
</feature>
<feature type="compositionally biased region" description="Polar residues" evidence="2">
    <location>
        <begin position="1092"/>
        <end position="1101"/>
    </location>
</feature>
<feature type="coiled-coil region" evidence="1">
    <location>
        <begin position="1044"/>
        <end position="1075"/>
    </location>
</feature>
<feature type="compositionally biased region" description="Low complexity" evidence="2">
    <location>
        <begin position="169"/>
        <end position="182"/>
    </location>
</feature>
<dbReference type="Proteomes" id="UP000005239">
    <property type="component" value="Unassembled WGS sequence"/>
</dbReference>
<feature type="region of interest" description="Disordered" evidence="2">
    <location>
        <begin position="164"/>
        <end position="201"/>
    </location>
</feature>
<dbReference type="PROSITE" id="PS50106">
    <property type="entry name" value="PDZ"/>
    <property type="match status" value="1"/>
</dbReference>
<gene>
    <name evidence="4" type="primary">WBGene00113724</name>
</gene>
<feature type="region of interest" description="Disordered" evidence="2">
    <location>
        <begin position="1081"/>
        <end position="1102"/>
    </location>
</feature>
<dbReference type="PANTHER" id="PTHR14167:SF116">
    <property type="entry name" value="CAP, ISOFORM AC"/>
    <property type="match status" value="1"/>
</dbReference>
<reference evidence="5" key="1">
    <citation type="journal article" date="2008" name="Nat. Genet.">
        <title>The Pristionchus pacificus genome provides a unique perspective on nematode lifestyle and parasitism.</title>
        <authorList>
            <person name="Dieterich C."/>
            <person name="Clifton S.W."/>
            <person name="Schuster L.N."/>
            <person name="Chinwalla A."/>
            <person name="Delehaunty K."/>
            <person name="Dinkelacker I."/>
            <person name="Fulton L."/>
            <person name="Fulton R."/>
            <person name="Godfrey J."/>
            <person name="Minx P."/>
            <person name="Mitreva M."/>
            <person name="Roeseler W."/>
            <person name="Tian H."/>
            <person name="Witte H."/>
            <person name="Yang S.P."/>
            <person name="Wilson R.K."/>
            <person name="Sommer R.J."/>
        </authorList>
    </citation>
    <scope>NUCLEOTIDE SEQUENCE [LARGE SCALE GENOMIC DNA]</scope>
    <source>
        <strain evidence="5">PS312</strain>
    </source>
</reference>
<sequence length="1582" mass="175544">TTLRFFCPRLSLLIQLSSIITWKIRENEREEGRNTSHLSLSVDLFSLGQSAWPIIKDGDQKTLSAVLCGGPPWGFRIGHDTQRRPVIARTIPGGRADVAGMREGDVIESVNSIPVSTPLEAQSIVQEMESSGDLRMKINRLNNTPSDVVVTSVLDSPVPVRKEFPAPFSSKSSTSSGGSNYSPHLPRSLRFEGNPQARTQDKRRFFESLGGSPRAMRDPLLARKIQMGLADVHAPPSENGTIVSGYDSVFGDICAGGSSRLSSQASVRSDIPSSVNSVNGDDEQCDMTLSLDPEGNTSRGPSHLVNQQFSPPVTVSSPFSILFNPTPPPPFDPVPEPEPVPQQLPYYRPLSRAGQPEQNPFPYPAIPSEPTLQFRSYTPQPPQPIPNLNNKHHKTSQIPVLSNNSFRGPASPRSPSPSLQALHQAVFSPPPPPVDRPLFTQDITQNTMEPAGPSNGQWQMRTEMNNVEPAQCEIEVPGRRSVAALRDQIAVKLDVRAPGEAPSKQPPAVQQRPKTPVKSWIKVHEPGGDNMGFGRVLDGPPRNEANFYQGVPPPSYNFVPHKKSPSQPPLPHESSGSSTVSEDSRSENRAPSLVGMLKPAPEIERAELHIQSNGFGNDIHSKPQEVPHATLVESRARSCTTPLPVRERPSIDRVSVERAVLQTADLESAELQRRHSASYSSLNSDHLGTIRRRPKTAEEEQMSSQRTSEIGLLNGEHDSPSDSGYDASPESRKASMLTVRDSPPPFSGDSREAFTSLPPSALTKIEIELPKHEHAPTTQPEPEPEPVNRADAVVSPNYKRDDSDMGYWYRNMFKNLHKIDNGQDASILKYRLNEDALQQNSRRQSSPSPPSVCTAIEVDTRRAKSVGRDPLPSTSSHSTLPPQNQPPQSQTGAHRGVTPVGRPSSLTCNGHGPSTSQKTVHFHLPSYRFIDEDARGIVTPAGRACLRCGLPRKQNDDALEKIYTAVNTEMKSRQKRSGEDRTIAASRIADRLEETAAELEDFIASLDANYTRRSKSNPSITPSTSKEHRQARLADATSRREIEKRKIRIQRLDLAEEIEQLKRITNEEMTTMRAEKLGEELDRERARRHGYQPNSVPSLAHNTDRFTGLLNAYGDDRGHSPARSTSSSTNVRTAVVLHRFVPQNERELALNKGDIVRLRRDIDGNWMEGERNGRVGIFPASYVDIEECVDTIRQRLRAVYPFTGRNHNEMSLKMGDVVSFRRHIDENWTEGVNHIGEIGIFPSCYVRPIEDIPQEMPNIVPDRPKTPKLPGVTFAGGISQSTRGEEGHYQAFDRPFDRMDRRSAEPQLQQPAVHHHIPIEQQRHSQPPAVIMPAIPPQMPLLQNPVYQNGGRDPVPNVHEIHLPHPIPEACPHVDASREQQARSRAMDPHHHHQLDDTLEDLLRTLPTSTSTPILASSHHPQARHSEPPAYQQQNQAPRFENNGYGEHARPQPVLTNGYGGREEQYGQEQQRPRQNGYSDPPSNTTPSHLSTAPPSSQNDKVAAWQQKHSSSGYTGTASIIPKGARTFRALYPYSPMNEDELELRVDDIIFVVEKCDDGWFIGTLLRTGQFGTFPGNFVEEH</sequence>
<dbReference type="InterPro" id="IPR001478">
    <property type="entry name" value="PDZ"/>
</dbReference>
<dbReference type="Pfam" id="PF14604">
    <property type="entry name" value="SH3_9"/>
    <property type="match status" value="2"/>
</dbReference>
<evidence type="ECO:0000256" key="1">
    <source>
        <dbReference type="SAM" id="Coils"/>
    </source>
</evidence>
<reference evidence="4" key="2">
    <citation type="submission" date="2022-06" db="UniProtKB">
        <authorList>
            <consortium name="EnsemblMetazoa"/>
        </authorList>
    </citation>
    <scope>IDENTIFICATION</scope>
    <source>
        <strain evidence="4">PS312</strain>
    </source>
</reference>
<dbReference type="PANTHER" id="PTHR14167">
    <property type="entry name" value="SH3 DOMAIN-CONTAINING"/>
    <property type="match status" value="1"/>
</dbReference>
<dbReference type="InterPro" id="IPR036034">
    <property type="entry name" value="PDZ_sf"/>
</dbReference>
<feature type="region of interest" description="Disordered" evidence="2">
    <location>
        <begin position="259"/>
        <end position="283"/>
    </location>
</feature>
<feature type="region of interest" description="Disordered" evidence="2">
    <location>
        <begin position="1371"/>
        <end position="1394"/>
    </location>
</feature>
<dbReference type="CDD" id="cd11780">
    <property type="entry name" value="SH3_Sorbs_3"/>
    <property type="match status" value="1"/>
</dbReference>
<feature type="region of interest" description="Disordered" evidence="2">
    <location>
        <begin position="672"/>
        <end position="755"/>
    </location>
</feature>
<feature type="chain" id="PRO_5043646665" evidence="3">
    <location>
        <begin position="22"/>
        <end position="1582"/>
    </location>
</feature>
<keyword evidence="5" id="KW-1185">Reference proteome</keyword>
<feature type="compositionally biased region" description="Basic and acidic residues" evidence="2">
    <location>
        <begin position="1025"/>
        <end position="1039"/>
    </location>
</feature>
<dbReference type="SUPFAM" id="SSF50044">
    <property type="entry name" value="SH3-domain"/>
    <property type="match status" value="3"/>
</dbReference>
<keyword evidence="1" id="KW-0175">Coiled coil</keyword>
<feature type="compositionally biased region" description="Pro residues" evidence="2">
    <location>
        <begin position="325"/>
        <end position="342"/>
    </location>
</feature>
<feature type="region of interest" description="Disordered" evidence="2">
    <location>
        <begin position="400"/>
        <end position="419"/>
    </location>
</feature>
<feature type="region of interest" description="Disordered" evidence="2">
    <location>
        <begin position="1410"/>
        <end position="1501"/>
    </location>
</feature>
<evidence type="ECO:0000256" key="3">
    <source>
        <dbReference type="SAM" id="SignalP"/>
    </source>
</evidence>
<dbReference type="PROSITE" id="PS50002">
    <property type="entry name" value="SH3"/>
    <property type="match status" value="3"/>
</dbReference>
<accession>A0A2A6C3S5</accession>
<proteinExistence type="predicted"/>
<dbReference type="Gene3D" id="2.30.30.40">
    <property type="entry name" value="SH3 Domains"/>
    <property type="match status" value="3"/>
</dbReference>
<feature type="signal peptide" evidence="3">
    <location>
        <begin position="1"/>
        <end position="21"/>
    </location>
</feature>
<evidence type="ECO:0000313" key="4">
    <source>
        <dbReference type="EnsemblMetazoa" id="PPA24170.1"/>
    </source>
</evidence>
<dbReference type="SUPFAM" id="SSF50156">
    <property type="entry name" value="PDZ domain-like"/>
    <property type="match status" value="1"/>
</dbReference>
<feature type="compositionally biased region" description="Polar residues" evidence="2">
    <location>
        <begin position="1473"/>
        <end position="1500"/>
    </location>
</feature>
<dbReference type="InterPro" id="IPR001452">
    <property type="entry name" value="SH3_domain"/>
</dbReference>
<feature type="compositionally biased region" description="Low complexity" evidence="2">
    <location>
        <begin position="870"/>
        <end position="882"/>
    </location>
</feature>
<dbReference type="InterPro" id="IPR050384">
    <property type="entry name" value="Endophilin_SH3RF"/>
</dbReference>
<accession>A0A8R1YFF1</accession>
<dbReference type="OrthoDB" id="73680at2759"/>
<dbReference type="Pfam" id="PF17820">
    <property type="entry name" value="PDZ_6"/>
    <property type="match status" value="1"/>
</dbReference>
<dbReference type="SMART" id="SM00228">
    <property type="entry name" value="PDZ"/>
    <property type="match status" value="1"/>
</dbReference>
<feature type="compositionally biased region" description="Basic and acidic residues" evidence="2">
    <location>
        <begin position="1375"/>
        <end position="1389"/>
    </location>
</feature>
<feature type="compositionally biased region" description="Polar residues" evidence="2">
    <location>
        <begin position="904"/>
        <end position="919"/>
    </location>
</feature>
<feature type="region of interest" description="Disordered" evidence="2">
    <location>
        <begin position="497"/>
        <end position="594"/>
    </location>
</feature>
<evidence type="ECO:0000256" key="2">
    <source>
        <dbReference type="SAM" id="MobiDB-lite"/>
    </source>
</evidence>
<feature type="compositionally biased region" description="Low complexity" evidence="2">
    <location>
        <begin position="409"/>
        <end position="418"/>
    </location>
</feature>
<feature type="compositionally biased region" description="Low complexity" evidence="2">
    <location>
        <begin position="259"/>
        <end position="269"/>
    </location>
</feature>
<protein>
    <submittedName>
        <fullName evidence="4">Sorb-1</fullName>
    </submittedName>
</protein>
<dbReference type="InterPro" id="IPR041489">
    <property type="entry name" value="PDZ_6"/>
</dbReference>
<evidence type="ECO:0000313" key="5">
    <source>
        <dbReference type="Proteomes" id="UP000005239"/>
    </source>
</evidence>
<dbReference type="EnsemblMetazoa" id="PPA24170.1">
    <property type="protein sequence ID" value="PPA24170.1"/>
    <property type="gene ID" value="WBGene00113724"/>
</dbReference>
<feature type="region of interest" description="Disordered" evidence="2">
    <location>
        <begin position="861"/>
        <end position="919"/>
    </location>
</feature>
<feature type="region of interest" description="Disordered" evidence="2">
    <location>
        <begin position="1012"/>
        <end position="1039"/>
    </location>
</feature>
<dbReference type="Gene3D" id="2.30.42.10">
    <property type="match status" value="1"/>
</dbReference>
<dbReference type="CDD" id="cd11781">
    <property type="entry name" value="SH3_Sorbs_1"/>
    <property type="match status" value="1"/>
</dbReference>
<keyword evidence="3" id="KW-0732">Signal</keyword>
<organism evidence="4 5">
    <name type="scientific">Pristionchus pacificus</name>
    <name type="common">Parasitic nematode worm</name>
    <dbReference type="NCBI Taxonomy" id="54126"/>
    <lineage>
        <taxon>Eukaryota</taxon>
        <taxon>Metazoa</taxon>
        <taxon>Ecdysozoa</taxon>
        <taxon>Nematoda</taxon>
        <taxon>Chromadorea</taxon>
        <taxon>Rhabditida</taxon>
        <taxon>Rhabditina</taxon>
        <taxon>Diplogasteromorpha</taxon>
        <taxon>Diplogasteroidea</taxon>
        <taxon>Neodiplogasteridae</taxon>
        <taxon>Pristionchus</taxon>
    </lineage>
</organism>
<dbReference type="InterPro" id="IPR036028">
    <property type="entry name" value="SH3-like_dom_sf"/>
</dbReference>
<dbReference type="Pfam" id="PF00018">
    <property type="entry name" value="SH3_1"/>
    <property type="match status" value="1"/>
</dbReference>